<evidence type="ECO:0000259" key="5">
    <source>
        <dbReference type="PROSITE" id="PS51461"/>
    </source>
</evidence>
<protein>
    <recommendedName>
        <fullName evidence="5">Fibrillar collagen NC1 domain-containing protein</fullName>
    </recommendedName>
</protein>
<dbReference type="OrthoDB" id="10037288at2759"/>
<dbReference type="GO" id="GO:0005581">
    <property type="term" value="C:collagen trimer"/>
    <property type="evidence" value="ECO:0007669"/>
    <property type="project" value="UniProtKB-KW"/>
</dbReference>
<dbReference type="GO" id="GO:0005576">
    <property type="term" value="C:extracellular region"/>
    <property type="evidence" value="ECO:0007669"/>
    <property type="project" value="UniProtKB-SubCell"/>
</dbReference>
<keyword evidence="2" id="KW-0964">Secreted</keyword>
<dbReference type="GO" id="GO:0005201">
    <property type="term" value="F:extracellular matrix structural constituent"/>
    <property type="evidence" value="ECO:0007669"/>
    <property type="project" value="InterPro"/>
</dbReference>
<evidence type="ECO:0000313" key="7">
    <source>
        <dbReference type="Proteomes" id="UP000281553"/>
    </source>
</evidence>
<evidence type="ECO:0000256" key="4">
    <source>
        <dbReference type="SAM" id="MobiDB-lite"/>
    </source>
</evidence>
<dbReference type="Proteomes" id="UP000281553">
    <property type="component" value="Unassembled WGS sequence"/>
</dbReference>
<keyword evidence="7" id="KW-1185">Reference proteome</keyword>
<organism evidence="6 7">
    <name type="scientific">Dibothriocephalus latus</name>
    <name type="common">Fish tapeworm</name>
    <name type="synonym">Diphyllobothrium latum</name>
    <dbReference type="NCBI Taxonomy" id="60516"/>
    <lineage>
        <taxon>Eukaryota</taxon>
        <taxon>Metazoa</taxon>
        <taxon>Spiralia</taxon>
        <taxon>Lophotrochozoa</taxon>
        <taxon>Platyhelminthes</taxon>
        <taxon>Cestoda</taxon>
        <taxon>Eucestoda</taxon>
        <taxon>Diphyllobothriidea</taxon>
        <taxon>Diphyllobothriidae</taxon>
        <taxon>Dibothriocephalus</taxon>
    </lineage>
</organism>
<keyword evidence="3" id="KW-0176">Collagen</keyword>
<evidence type="ECO:0000256" key="2">
    <source>
        <dbReference type="ARBA" id="ARBA00022525"/>
    </source>
</evidence>
<reference evidence="6 7" key="1">
    <citation type="submission" date="2018-11" db="EMBL/GenBank/DDBJ databases">
        <authorList>
            <consortium name="Pathogen Informatics"/>
        </authorList>
    </citation>
    <scope>NUCLEOTIDE SEQUENCE [LARGE SCALE GENOMIC DNA]</scope>
</reference>
<feature type="region of interest" description="Disordered" evidence="4">
    <location>
        <begin position="1"/>
        <end position="65"/>
    </location>
</feature>
<accession>A0A3P7P739</accession>
<evidence type="ECO:0000313" key="6">
    <source>
        <dbReference type="EMBL" id="VDN15912.1"/>
    </source>
</evidence>
<dbReference type="PROSITE" id="PS51461">
    <property type="entry name" value="NC1_FIB"/>
    <property type="match status" value="1"/>
</dbReference>
<name>A0A3P7P739_DIBLA</name>
<dbReference type="Gene3D" id="2.60.120.1000">
    <property type="match status" value="1"/>
</dbReference>
<comment type="subcellular location">
    <subcellularLocation>
        <location evidence="1">Secreted</location>
    </subcellularLocation>
</comment>
<evidence type="ECO:0000256" key="1">
    <source>
        <dbReference type="ARBA" id="ARBA00004613"/>
    </source>
</evidence>
<dbReference type="AlphaFoldDB" id="A0A3P7P739"/>
<sequence length="255" mass="28227">MPGEEGEQGPPGPQGQPGEFSTEYHRMFRRPDRRNPDEMMNDAPANGIDSFEDLPMSDAPEAECGGQDEDAFTAIQRISAMVDRLYTASGTQRFPALSCADLAHHAPNTKDGEYYIDPNGGHWRDSFLVRCQMSTLSTIIEANPDASAVSYDRAHSREGTFWYAEAAFKNPDAELGYHISKDQLALLQRASELATQKLVISCRYYEPTGEIILLGDDNKPINLTQSDSVLLNIDIVENTCSVSPYVLLQCPFKGL</sequence>
<evidence type="ECO:0000256" key="3">
    <source>
        <dbReference type="ARBA" id="ARBA00023119"/>
    </source>
</evidence>
<proteinExistence type="predicted"/>
<feature type="compositionally biased region" description="Basic and acidic residues" evidence="4">
    <location>
        <begin position="22"/>
        <end position="37"/>
    </location>
</feature>
<dbReference type="InterPro" id="IPR000885">
    <property type="entry name" value="Fib_collagen_C"/>
</dbReference>
<dbReference type="EMBL" id="UYRU01064037">
    <property type="protein sequence ID" value="VDN15912.1"/>
    <property type="molecule type" value="Genomic_DNA"/>
</dbReference>
<dbReference type="Pfam" id="PF01410">
    <property type="entry name" value="COLFI"/>
    <property type="match status" value="1"/>
</dbReference>
<feature type="domain" description="Fibrillar collagen NC1" evidence="5">
    <location>
        <begin position="69"/>
        <end position="255"/>
    </location>
</feature>
<dbReference type="SMART" id="SM00038">
    <property type="entry name" value="COLFI"/>
    <property type="match status" value="1"/>
</dbReference>
<gene>
    <name evidence="6" type="ORF">DILT_LOCUS11743</name>
</gene>